<dbReference type="InterPro" id="IPR009057">
    <property type="entry name" value="Homeodomain-like_sf"/>
</dbReference>
<reference evidence="4 5" key="1">
    <citation type="journal article" date="2017" name="Antonie Van Leeuwenhoek">
        <title>Rhizobium rhizosphaerae sp. nov., a novel species isolated from rice rhizosphere.</title>
        <authorList>
            <person name="Zhao J.J."/>
            <person name="Zhang J."/>
            <person name="Zhang R.J."/>
            <person name="Zhang C.W."/>
            <person name="Yin H.Q."/>
            <person name="Zhang X.X."/>
        </authorList>
    </citation>
    <scope>NUCLEOTIDE SEQUENCE [LARGE SCALE GENOMIC DNA]</scope>
    <source>
        <strain evidence="4 5">BSs20135</strain>
    </source>
</reference>
<evidence type="ECO:0000259" key="3">
    <source>
        <dbReference type="PROSITE" id="PS50977"/>
    </source>
</evidence>
<dbReference type="STRING" id="493475.GARC_0737"/>
<dbReference type="InterPro" id="IPR025722">
    <property type="entry name" value="TetR"/>
</dbReference>
<dbReference type="PANTHER" id="PTHR43479:SF12">
    <property type="entry name" value="TRANSCRIPTIONAL REGULATORY PROTEIN"/>
    <property type="match status" value="1"/>
</dbReference>
<dbReference type="EMBL" id="BAEO01000010">
    <property type="protein sequence ID" value="GAC17718.1"/>
    <property type="molecule type" value="Genomic_DNA"/>
</dbReference>
<dbReference type="Proteomes" id="UP000006327">
    <property type="component" value="Unassembled WGS sequence"/>
</dbReference>
<dbReference type="Pfam" id="PF13972">
    <property type="entry name" value="TetR"/>
    <property type="match status" value="1"/>
</dbReference>
<accession>K6YM46</accession>
<dbReference type="RefSeq" id="WP_007616787.1">
    <property type="nucleotide sequence ID" value="NZ_BAEO01000010.1"/>
</dbReference>
<dbReference type="PRINTS" id="PR00455">
    <property type="entry name" value="HTHTETR"/>
</dbReference>
<dbReference type="AlphaFoldDB" id="K6YM46"/>
<feature type="domain" description="HTH tetR-type" evidence="3">
    <location>
        <begin position="1"/>
        <end position="61"/>
    </location>
</feature>
<feature type="DNA-binding region" description="H-T-H motif" evidence="2">
    <location>
        <begin position="24"/>
        <end position="43"/>
    </location>
</feature>
<evidence type="ECO:0000313" key="4">
    <source>
        <dbReference type="EMBL" id="GAC17718.1"/>
    </source>
</evidence>
<keyword evidence="1 2" id="KW-0238">DNA-binding</keyword>
<dbReference type="SUPFAM" id="SSF46689">
    <property type="entry name" value="Homeodomain-like"/>
    <property type="match status" value="1"/>
</dbReference>
<keyword evidence="5" id="KW-1185">Reference proteome</keyword>
<evidence type="ECO:0000256" key="1">
    <source>
        <dbReference type="ARBA" id="ARBA00023125"/>
    </source>
</evidence>
<dbReference type="PROSITE" id="PS50977">
    <property type="entry name" value="HTH_TETR_2"/>
    <property type="match status" value="1"/>
</dbReference>
<dbReference type="OrthoDB" id="8770705at2"/>
<dbReference type="InterPro" id="IPR050624">
    <property type="entry name" value="HTH-type_Tx_Regulator"/>
</dbReference>
<dbReference type="Gene3D" id="1.10.357.10">
    <property type="entry name" value="Tetracycline Repressor, domain 2"/>
    <property type="match status" value="1"/>
</dbReference>
<name>K6YM46_9ALTE</name>
<sequence length="216" mass="24580">MKTAQRILITALDIFNQQGENNVSSVEIAMELDISPGNLYYHFKGKEVIVAALFDLYQEQLRAILDAPSKQSDTSLNIEDFFYYLYLIIEKNHLFRFLYRNPTDLTDKYPSVAKGFIKLMAAQERCVTELLAKFVTQSTITASAAQCNQMVEIIGLVFSQAGNYYALKGNDINDDEYLYKSLSAILFALLPYINIEPGELHHLQEAIVNRGFSHDE</sequence>
<organism evidence="4 5">
    <name type="scientific">Paraglaciecola arctica BSs20135</name>
    <dbReference type="NCBI Taxonomy" id="493475"/>
    <lineage>
        <taxon>Bacteria</taxon>
        <taxon>Pseudomonadati</taxon>
        <taxon>Pseudomonadota</taxon>
        <taxon>Gammaproteobacteria</taxon>
        <taxon>Alteromonadales</taxon>
        <taxon>Alteromonadaceae</taxon>
        <taxon>Paraglaciecola</taxon>
    </lineage>
</organism>
<gene>
    <name evidence="4" type="ORF">GARC_0737</name>
</gene>
<dbReference type="PANTHER" id="PTHR43479">
    <property type="entry name" value="ACREF/ENVCD OPERON REPRESSOR-RELATED"/>
    <property type="match status" value="1"/>
</dbReference>
<evidence type="ECO:0000256" key="2">
    <source>
        <dbReference type="PROSITE-ProRule" id="PRU00335"/>
    </source>
</evidence>
<dbReference type="Pfam" id="PF00440">
    <property type="entry name" value="TetR_N"/>
    <property type="match status" value="1"/>
</dbReference>
<comment type="caution">
    <text evidence="4">The sequence shown here is derived from an EMBL/GenBank/DDBJ whole genome shotgun (WGS) entry which is preliminary data.</text>
</comment>
<protein>
    <recommendedName>
        <fullName evidence="3">HTH tetR-type domain-containing protein</fullName>
    </recommendedName>
</protein>
<dbReference type="GO" id="GO:0003677">
    <property type="term" value="F:DNA binding"/>
    <property type="evidence" value="ECO:0007669"/>
    <property type="project" value="UniProtKB-UniRule"/>
</dbReference>
<proteinExistence type="predicted"/>
<evidence type="ECO:0000313" key="5">
    <source>
        <dbReference type="Proteomes" id="UP000006327"/>
    </source>
</evidence>
<dbReference type="InterPro" id="IPR001647">
    <property type="entry name" value="HTH_TetR"/>
</dbReference>
<dbReference type="eggNOG" id="COG1309">
    <property type="taxonomic scope" value="Bacteria"/>
</dbReference>